<evidence type="ECO:0000256" key="1">
    <source>
        <dbReference type="ARBA" id="ARBA00004651"/>
    </source>
</evidence>
<dbReference type="EMBL" id="BAABKD010000009">
    <property type="protein sequence ID" value="GAA5089942.1"/>
    <property type="molecule type" value="Genomic_DNA"/>
</dbReference>
<dbReference type="InterPro" id="IPR032807">
    <property type="entry name" value="GNVR"/>
</dbReference>
<dbReference type="Gene3D" id="3.30.1890.10">
    <property type="entry name" value="FepE-like"/>
    <property type="match status" value="1"/>
</dbReference>
<dbReference type="Proteomes" id="UP001500227">
    <property type="component" value="Unassembled WGS sequence"/>
</dbReference>
<evidence type="ECO:0000313" key="10">
    <source>
        <dbReference type="Proteomes" id="UP001500227"/>
    </source>
</evidence>
<protein>
    <submittedName>
        <fullName evidence="9">LPS O-antigen chain length determinant protein WzzB</fullName>
    </submittedName>
</protein>
<evidence type="ECO:0000256" key="3">
    <source>
        <dbReference type="ARBA" id="ARBA00022692"/>
    </source>
</evidence>
<keyword evidence="5 6" id="KW-0472">Membrane</keyword>
<evidence type="ECO:0000313" key="9">
    <source>
        <dbReference type="EMBL" id="GAA5089942.1"/>
    </source>
</evidence>
<dbReference type="RefSeq" id="WP_345370586.1">
    <property type="nucleotide sequence ID" value="NZ_BAABKD010000009.1"/>
</dbReference>
<dbReference type="PANTHER" id="PTHR32309:SF13">
    <property type="entry name" value="FERRIC ENTEROBACTIN TRANSPORT PROTEIN FEPE"/>
    <property type="match status" value="1"/>
</dbReference>
<dbReference type="SUPFAM" id="SSF160355">
    <property type="entry name" value="Bacterial polysaccharide co-polymerase-like"/>
    <property type="match status" value="1"/>
</dbReference>
<keyword evidence="3 6" id="KW-0812">Transmembrane</keyword>
<feature type="domain" description="Polysaccharide chain length determinant N-terminal" evidence="7">
    <location>
        <begin position="13"/>
        <end position="113"/>
    </location>
</feature>
<accession>A0ABP9M512</accession>
<organism evidence="9 10">
    <name type="scientific">Paenalcaligenes hermetiae</name>
    <dbReference type="NCBI Taxonomy" id="1157987"/>
    <lineage>
        <taxon>Bacteria</taxon>
        <taxon>Pseudomonadati</taxon>
        <taxon>Pseudomonadota</taxon>
        <taxon>Betaproteobacteria</taxon>
        <taxon>Burkholderiales</taxon>
        <taxon>Alcaligenaceae</taxon>
        <taxon>Paenalcaligenes</taxon>
    </lineage>
</organism>
<dbReference type="PANTHER" id="PTHR32309">
    <property type="entry name" value="TYROSINE-PROTEIN KINASE"/>
    <property type="match status" value="1"/>
</dbReference>
<dbReference type="InterPro" id="IPR050445">
    <property type="entry name" value="Bact_polysacc_biosynth/exp"/>
</dbReference>
<comment type="subcellular location">
    <subcellularLocation>
        <location evidence="1">Cell membrane</location>
        <topology evidence="1">Multi-pass membrane protein</topology>
    </subcellularLocation>
</comment>
<evidence type="ECO:0000259" key="8">
    <source>
        <dbReference type="Pfam" id="PF13807"/>
    </source>
</evidence>
<evidence type="ECO:0000259" key="7">
    <source>
        <dbReference type="Pfam" id="PF02706"/>
    </source>
</evidence>
<dbReference type="Pfam" id="PF13807">
    <property type="entry name" value="GNVR"/>
    <property type="match status" value="1"/>
</dbReference>
<dbReference type="InterPro" id="IPR003856">
    <property type="entry name" value="LPS_length_determ_N"/>
</dbReference>
<keyword evidence="2" id="KW-1003">Cell membrane</keyword>
<comment type="caution">
    <text evidence="9">The sequence shown here is derived from an EMBL/GenBank/DDBJ whole genome shotgun (WGS) entry which is preliminary data.</text>
</comment>
<dbReference type="Pfam" id="PF02706">
    <property type="entry name" value="Wzz"/>
    <property type="match status" value="1"/>
</dbReference>
<feature type="transmembrane region" description="Helical" evidence="6">
    <location>
        <begin position="29"/>
        <end position="48"/>
    </location>
</feature>
<gene>
    <name evidence="9" type="ORF">GCM10023337_13540</name>
</gene>
<reference evidence="10" key="1">
    <citation type="journal article" date="2019" name="Int. J. Syst. Evol. Microbiol.">
        <title>The Global Catalogue of Microorganisms (GCM) 10K type strain sequencing project: providing services to taxonomists for standard genome sequencing and annotation.</title>
        <authorList>
            <consortium name="The Broad Institute Genomics Platform"/>
            <consortium name="The Broad Institute Genome Sequencing Center for Infectious Disease"/>
            <person name="Wu L."/>
            <person name="Ma J."/>
        </authorList>
    </citation>
    <scope>NUCLEOTIDE SEQUENCE [LARGE SCALE GENOMIC DNA]</scope>
    <source>
        <strain evidence="10">JCM 18423</strain>
    </source>
</reference>
<name>A0ABP9M512_9BURK</name>
<feature type="domain" description="Tyrosine-protein kinase G-rich" evidence="8">
    <location>
        <begin position="302"/>
        <end position="345"/>
    </location>
</feature>
<keyword evidence="10" id="KW-1185">Reference proteome</keyword>
<evidence type="ECO:0000256" key="5">
    <source>
        <dbReference type="ARBA" id="ARBA00023136"/>
    </source>
</evidence>
<feature type="transmembrane region" description="Helical" evidence="6">
    <location>
        <begin position="326"/>
        <end position="349"/>
    </location>
</feature>
<evidence type="ECO:0000256" key="6">
    <source>
        <dbReference type="SAM" id="Phobius"/>
    </source>
</evidence>
<sequence length="355" mass="39983">MKSPAQQRQGSDDEIDLFELALLIWQEKVTVLLVTVFVTVLAVFYALFATPVYETEVTLLPPHASDIQGYNQGLIALKDTDSSWLTKHTTKSVYDTFLKRLYSKELRNQIMEELYLPRLPEKEEILNRQALQQRFEKIVSVRRPDPKNTPDLYTVQVRLSDPEHAAELANGYVELAVQQAKQRLKADVEAEYTRVQLDLEAQLASLLQQAEQERKSELTKLTEALWIAESLGLEQPILPDGKSTIEGAAYVDRNLLYMRGAKALQAQIRVLEERDSEVPFIDEYPELAAKLALLRAFKLDDRQVNVATIDEAAEVPIKPVQPKKTLIVVISGLVGGALGVGAALVVALIKRRRRA</sequence>
<proteinExistence type="predicted"/>
<evidence type="ECO:0000256" key="4">
    <source>
        <dbReference type="ARBA" id="ARBA00022989"/>
    </source>
</evidence>
<keyword evidence="4 6" id="KW-1133">Transmembrane helix</keyword>
<evidence type="ECO:0000256" key="2">
    <source>
        <dbReference type="ARBA" id="ARBA00022475"/>
    </source>
</evidence>